<keyword evidence="3" id="KW-0963">Cytoplasm</keyword>
<organism evidence="13 14">
    <name type="scientific">Peribacillus frigoritolerans</name>
    <dbReference type="NCBI Taxonomy" id="450367"/>
    <lineage>
        <taxon>Bacteria</taxon>
        <taxon>Bacillati</taxon>
        <taxon>Bacillota</taxon>
        <taxon>Bacilli</taxon>
        <taxon>Bacillales</taxon>
        <taxon>Bacillaceae</taxon>
        <taxon>Peribacillus</taxon>
    </lineage>
</organism>
<gene>
    <name evidence="13" type="ORF">QUF85_00070</name>
</gene>
<dbReference type="GO" id="GO:1900376">
    <property type="term" value="P:regulation of secondary metabolite biosynthetic process"/>
    <property type="evidence" value="ECO:0007669"/>
    <property type="project" value="TreeGrafter"/>
</dbReference>
<keyword evidence="7" id="KW-0805">Transcription regulation</keyword>
<evidence type="ECO:0000256" key="4">
    <source>
        <dbReference type="ARBA" id="ARBA00022491"/>
    </source>
</evidence>
<keyword evidence="10" id="KW-0464">Manganese</keyword>
<keyword evidence="12" id="KW-0408">Iron</keyword>
<evidence type="ECO:0000256" key="6">
    <source>
        <dbReference type="ARBA" id="ARBA00022833"/>
    </source>
</evidence>
<dbReference type="RefSeq" id="WP_289348003.1">
    <property type="nucleotide sequence ID" value="NZ_CAXUPZ020000013.1"/>
</dbReference>
<dbReference type="InterPro" id="IPR043135">
    <property type="entry name" value="Fur_C"/>
</dbReference>
<dbReference type="PANTHER" id="PTHR33202">
    <property type="entry name" value="ZINC UPTAKE REGULATION PROTEIN"/>
    <property type="match status" value="1"/>
</dbReference>
<feature type="binding site" evidence="12">
    <location>
        <position position="129"/>
    </location>
    <ligand>
        <name>Fe cation</name>
        <dbReference type="ChEBI" id="CHEBI:24875"/>
    </ligand>
</feature>
<dbReference type="GO" id="GO:0005737">
    <property type="term" value="C:cytoplasm"/>
    <property type="evidence" value="ECO:0007669"/>
    <property type="project" value="UniProtKB-SubCell"/>
</dbReference>
<evidence type="ECO:0000313" key="13">
    <source>
        <dbReference type="EMBL" id="MDM5281781.1"/>
    </source>
</evidence>
<protein>
    <submittedName>
        <fullName evidence="13">Fur family transcriptional regulator</fullName>
    </submittedName>
</protein>
<evidence type="ECO:0000313" key="14">
    <source>
        <dbReference type="Proteomes" id="UP001238973"/>
    </source>
</evidence>
<evidence type="ECO:0000256" key="3">
    <source>
        <dbReference type="ARBA" id="ARBA00022490"/>
    </source>
</evidence>
<evidence type="ECO:0000256" key="1">
    <source>
        <dbReference type="ARBA" id="ARBA00004496"/>
    </source>
</evidence>
<dbReference type="GO" id="GO:0000976">
    <property type="term" value="F:transcription cis-regulatory region binding"/>
    <property type="evidence" value="ECO:0007669"/>
    <property type="project" value="TreeGrafter"/>
</dbReference>
<dbReference type="GO" id="GO:0008270">
    <property type="term" value="F:zinc ion binding"/>
    <property type="evidence" value="ECO:0007669"/>
    <property type="project" value="TreeGrafter"/>
</dbReference>
<dbReference type="Gene3D" id="3.30.1490.190">
    <property type="match status" value="1"/>
</dbReference>
<dbReference type="Pfam" id="PF01475">
    <property type="entry name" value="FUR"/>
    <property type="match status" value="1"/>
</dbReference>
<dbReference type="PANTHER" id="PTHR33202:SF8">
    <property type="entry name" value="PEROXIDE-RESPONSIVE REPRESSOR PERR"/>
    <property type="match status" value="1"/>
</dbReference>
<keyword evidence="5 11" id="KW-0479">Metal-binding</keyword>
<proteinExistence type="inferred from homology"/>
<evidence type="ECO:0000256" key="10">
    <source>
        <dbReference type="ARBA" id="ARBA00023211"/>
    </source>
</evidence>
<feature type="binding site" evidence="11">
    <location>
        <position position="100"/>
    </location>
    <ligand>
        <name>Zn(2+)</name>
        <dbReference type="ChEBI" id="CHEBI:29105"/>
    </ligand>
</feature>
<keyword evidence="6 11" id="KW-0862">Zinc</keyword>
<dbReference type="AlphaFoldDB" id="A0AAJ1QI15"/>
<comment type="cofactor">
    <cofactor evidence="11">
        <name>Zn(2+)</name>
        <dbReference type="ChEBI" id="CHEBI:29105"/>
    </cofactor>
    <text evidence="11">Binds 1 zinc ion per subunit.</text>
</comment>
<name>A0AAJ1QI15_9BACI</name>
<dbReference type="EMBL" id="JAUCFI010000001">
    <property type="protein sequence ID" value="MDM5281781.1"/>
    <property type="molecule type" value="Genomic_DNA"/>
</dbReference>
<feature type="binding site" evidence="11">
    <location>
        <position position="137"/>
    </location>
    <ligand>
        <name>Zn(2+)</name>
        <dbReference type="ChEBI" id="CHEBI:29105"/>
    </ligand>
</feature>
<dbReference type="CDD" id="cd07153">
    <property type="entry name" value="Fur_like"/>
    <property type="match status" value="1"/>
</dbReference>
<sequence>MCYQHRVEKVFKLFKTNGLKMTTQRKAIMEYLATSNSHPTADEIFNSLTKKLPNITITTIYNNLKCLKKLGIINELTFGQASSRYEWATSLHYHVVCLSCGKLHDFNYPTLTEVELLAEKKTGYTITRHHFEIYGNCSDCNHTNIALENSEKISN</sequence>
<comment type="caution">
    <text evidence="13">The sequence shown here is derived from an EMBL/GenBank/DDBJ whole genome shotgun (WGS) entry which is preliminary data.</text>
</comment>
<keyword evidence="9" id="KW-0804">Transcription</keyword>
<accession>A0AAJ1QI15</accession>
<dbReference type="SUPFAM" id="SSF46785">
    <property type="entry name" value="Winged helix' DNA-binding domain"/>
    <property type="match status" value="1"/>
</dbReference>
<dbReference type="GO" id="GO:0045892">
    <property type="term" value="P:negative regulation of DNA-templated transcription"/>
    <property type="evidence" value="ECO:0007669"/>
    <property type="project" value="TreeGrafter"/>
</dbReference>
<evidence type="ECO:0000256" key="2">
    <source>
        <dbReference type="ARBA" id="ARBA00007957"/>
    </source>
</evidence>
<dbReference type="InterPro" id="IPR002481">
    <property type="entry name" value="FUR"/>
</dbReference>
<dbReference type="InterPro" id="IPR036388">
    <property type="entry name" value="WH-like_DNA-bd_sf"/>
</dbReference>
<feature type="binding site" evidence="11">
    <location>
        <position position="97"/>
    </location>
    <ligand>
        <name>Zn(2+)</name>
        <dbReference type="ChEBI" id="CHEBI:29105"/>
    </ligand>
</feature>
<comment type="similarity">
    <text evidence="2">Belongs to the Fur family.</text>
</comment>
<evidence type="ECO:0000256" key="5">
    <source>
        <dbReference type="ARBA" id="ARBA00022723"/>
    </source>
</evidence>
<comment type="cofactor">
    <cofactor evidence="12">
        <name>Mn(2+)</name>
        <dbReference type="ChEBI" id="CHEBI:29035"/>
    </cofactor>
    <cofactor evidence="12">
        <name>Fe(2+)</name>
        <dbReference type="ChEBI" id="CHEBI:29033"/>
    </cofactor>
    <text evidence="12">Binds 1 Mn(2+) or Fe(2+) ion per subunit.</text>
</comment>
<dbReference type="Gene3D" id="1.10.10.10">
    <property type="entry name" value="Winged helix-like DNA-binding domain superfamily/Winged helix DNA-binding domain"/>
    <property type="match status" value="1"/>
</dbReference>
<evidence type="ECO:0000256" key="11">
    <source>
        <dbReference type="PIRSR" id="PIRSR602481-1"/>
    </source>
</evidence>
<dbReference type="GO" id="GO:0003700">
    <property type="term" value="F:DNA-binding transcription factor activity"/>
    <property type="evidence" value="ECO:0007669"/>
    <property type="project" value="InterPro"/>
</dbReference>
<dbReference type="Proteomes" id="UP001238973">
    <property type="component" value="Unassembled WGS sequence"/>
</dbReference>
<evidence type="ECO:0000256" key="9">
    <source>
        <dbReference type="ARBA" id="ARBA00023163"/>
    </source>
</evidence>
<dbReference type="FunFam" id="3.30.1490.190:FF:000003">
    <property type="entry name" value="Fur family transcriptional regulator"/>
    <property type="match status" value="1"/>
</dbReference>
<feature type="binding site" evidence="11">
    <location>
        <position position="140"/>
    </location>
    <ligand>
        <name>Zn(2+)</name>
        <dbReference type="ChEBI" id="CHEBI:29105"/>
    </ligand>
</feature>
<comment type="subcellular location">
    <subcellularLocation>
        <location evidence="1">Cytoplasm</location>
    </subcellularLocation>
</comment>
<keyword evidence="4" id="KW-0678">Repressor</keyword>
<evidence type="ECO:0000256" key="7">
    <source>
        <dbReference type="ARBA" id="ARBA00023015"/>
    </source>
</evidence>
<evidence type="ECO:0000256" key="8">
    <source>
        <dbReference type="ARBA" id="ARBA00023125"/>
    </source>
</evidence>
<evidence type="ECO:0000256" key="12">
    <source>
        <dbReference type="PIRSR" id="PIRSR602481-2"/>
    </source>
</evidence>
<keyword evidence="8" id="KW-0238">DNA-binding</keyword>
<reference evidence="13" key="1">
    <citation type="submission" date="2023-06" db="EMBL/GenBank/DDBJ databases">
        <title>Comparative genomics of Bacillaceae isolates and their secondary metabolite potential.</title>
        <authorList>
            <person name="Song L."/>
            <person name="Nielsen L.J."/>
            <person name="Mohite O."/>
            <person name="Xu X."/>
            <person name="Weber T."/>
            <person name="Kovacs A.T."/>
        </authorList>
    </citation>
    <scope>NUCLEOTIDE SEQUENCE</scope>
    <source>
        <strain evidence="13">G1S1</strain>
    </source>
</reference>
<dbReference type="InterPro" id="IPR036390">
    <property type="entry name" value="WH_DNA-bd_sf"/>
</dbReference>